<dbReference type="InterPro" id="IPR018247">
    <property type="entry name" value="EF_Hand_1_Ca_BS"/>
</dbReference>
<feature type="domain" description="Endonuclease/exonuclease/phosphatase" evidence="2">
    <location>
        <begin position="39"/>
        <end position="294"/>
    </location>
</feature>
<keyword evidence="4" id="KW-1185">Reference proteome</keyword>
<dbReference type="SUPFAM" id="SSF56219">
    <property type="entry name" value="DNase I-like"/>
    <property type="match status" value="1"/>
</dbReference>
<dbReference type="Pfam" id="PF03372">
    <property type="entry name" value="Exo_endo_phos"/>
    <property type="match status" value="1"/>
</dbReference>
<keyword evidence="3" id="KW-0255">Endonuclease</keyword>
<dbReference type="Gene3D" id="3.60.10.10">
    <property type="entry name" value="Endonuclease/exonuclease/phosphatase"/>
    <property type="match status" value="1"/>
</dbReference>
<feature type="signal peptide" evidence="1">
    <location>
        <begin position="1"/>
        <end position="22"/>
    </location>
</feature>
<dbReference type="RefSeq" id="WP_145062238.1">
    <property type="nucleotide sequence ID" value="NZ_CP036263.1"/>
</dbReference>
<proteinExistence type="predicted"/>
<dbReference type="PROSITE" id="PS00018">
    <property type="entry name" value="EF_HAND_1"/>
    <property type="match status" value="1"/>
</dbReference>
<evidence type="ECO:0000256" key="1">
    <source>
        <dbReference type="SAM" id="SignalP"/>
    </source>
</evidence>
<dbReference type="OrthoDB" id="223633at2"/>
<gene>
    <name evidence="3" type="ORF">HG15A2_39650</name>
</gene>
<sequence length="422" mass="45996" precursor="true">MLPTLRYLLLVTILCCIQAAQAQTGTFVDRQQSTDLRTVSYNINWDSIFADNNPAQADKFARVLDALDPDVLNLQEIGDPFCESCTPKNSTDVRVLLNTLMPLGGAGWQVYKGGSNVIASKYPLSMQQYDTTPGGNRSQAIALVDLPDAQFASDFYFLNNHYKCCGNEGGFEDELRQQESDSIVNWLRDARTPGGFVDLPPGTPLAIVGDLNLVGGLQPLDTLIDGNIQDEFNYGPDSVPDWDGTPLTDARPLHNGAGTDEYTWRNDNSPFAPGVLDYVIYSDSALDVGNQFVLNTVAMTPAERAATGLLEFDITMDNDGETYDHLPVVVDFRVFAFADSDFDFSRTVDGQDLETWRIGFGLGTLFSDGDSDANGTVDGLDLLAIQREYSGTASSVVGVPEPTSLALALLAFSLLAYRSQKR</sequence>
<dbReference type="InterPro" id="IPR036691">
    <property type="entry name" value="Endo/exonu/phosph_ase_sf"/>
</dbReference>
<accession>A0A517N0G3</accession>
<name>A0A517N0G3_9BACT</name>
<dbReference type="EMBL" id="CP036263">
    <property type="protein sequence ID" value="QDT00626.1"/>
    <property type="molecule type" value="Genomic_DNA"/>
</dbReference>
<dbReference type="Proteomes" id="UP000319852">
    <property type="component" value="Chromosome"/>
</dbReference>
<keyword evidence="3" id="KW-0378">Hydrolase</keyword>
<evidence type="ECO:0000313" key="3">
    <source>
        <dbReference type="EMBL" id="QDT00626.1"/>
    </source>
</evidence>
<feature type="chain" id="PRO_5021878964" evidence="1">
    <location>
        <begin position="23"/>
        <end position="422"/>
    </location>
</feature>
<dbReference type="GO" id="GO:0004519">
    <property type="term" value="F:endonuclease activity"/>
    <property type="evidence" value="ECO:0007669"/>
    <property type="project" value="UniProtKB-KW"/>
</dbReference>
<dbReference type="KEGG" id="amob:HG15A2_39650"/>
<keyword evidence="3" id="KW-0540">Nuclease</keyword>
<evidence type="ECO:0000313" key="4">
    <source>
        <dbReference type="Proteomes" id="UP000319852"/>
    </source>
</evidence>
<reference evidence="3 4" key="1">
    <citation type="submission" date="2019-02" db="EMBL/GenBank/DDBJ databases">
        <title>Deep-cultivation of Planctomycetes and their phenomic and genomic characterization uncovers novel biology.</title>
        <authorList>
            <person name="Wiegand S."/>
            <person name="Jogler M."/>
            <person name="Boedeker C."/>
            <person name="Pinto D."/>
            <person name="Vollmers J."/>
            <person name="Rivas-Marin E."/>
            <person name="Kohn T."/>
            <person name="Peeters S.H."/>
            <person name="Heuer A."/>
            <person name="Rast P."/>
            <person name="Oberbeckmann S."/>
            <person name="Bunk B."/>
            <person name="Jeske O."/>
            <person name="Meyerdierks A."/>
            <person name="Storesund J.E."/>
            <person name="Kallscheuer N."/>
            <person name="Luecker S."/>
            <person name="Lage O.M."/>
            <person name="Pohl T."/>
            <person name="Merkel B.J."/>
            <person name="Hornburger P."/>
            <person name="Mueller R.-W."/>
            <person name="Bruemmer F."/>
            <person name="Labrenz M."/>
            <person name="Spormann A.M."/>
            <person name="Op den Camp H."/>
            <person name="Overmann J."/>
            <person name="Amann R."/>
            <person name="Jetten M.S.M."/>
            <person name="Mascher T."/>
            <person name="Medema M.H."/>
            <person name="Devos D.P."/>
            <person name="Kaster A.-K."/>
            <person name="Ovreas L."/>
            <person name="Rohde M."/>
            <person name="Galperin M.Y."/>
            <person name="Jogler C."/>
        </authorList>
    </citation>
    <scope>NUCLEOTIDE SEQUENCE [LARGE SCALE GENOMIC DNA]</scope>
    <source>
        <strain evidence="3 4">HG15A2</strain>
    </source>
</reference>
<keyword evidence="1" id="KW-0732">Signal</keyword>
<dbReference type="AlphaFoldDB" id="A0A517N0G3"/>
<organism evidence="3 4">
    <name type="scientific">Adhaeretor mobilis</name>
    <dbReference type="NCBI Taxonomy" id="1930276"/>
    <lineage>
        <taxon>Bacteria</taxon>
        <taxon>Pseudomonadati</taxon>
        <taxon>Planctomycetota</taxon>
        <taxon>Planctomycetia</taxon>
        <taxon>Pirellulales</taxon>
        <taxon>Lacipirellulaceae</taxon>
        <taxon>Adhaeretor</taxon>
    </lineage>
</organism>
<protein>
    <submittedName>
        <fullName evidence="3">Endonuclease/Exonuclease/phosphatase family protein</fullName>
    </submittedName>
</protein>
<dbReference type="InterPro" id="IPR005135">
    <property type="entry name" value="Endo/exonuclease/phosphatase"/>
</dbReference>
<keyword evidence="3" id="KW-0269">Exonuclease</keyword>
<dbReference type="GO" id="GO:0004527">
    <property type="term" value="F:exonuclease activity"/>
    <property type="evidence" value="ECO:0007669"/>
    <property type="project" value="UniProtKB-KW"/>
</dbReference>
<evidence type="ECO:0000259" key="2">
    <source>
        <dbReference type="Pfam" id="PF03372"/>
    </source>
</evidence>